<gene>
    <name evidence="3" type="ORF">G6O67_004275</name>
</gene>
<evidence type="ECO:0000256" key="1">
    <source>
        <dbReference type="SAM" id="Phobius"/>
    </source>
</evidence>
<dbReference type="EMBL" id="JAAVMX010000005">
    <property type="protein sequence ID" value="KAF4507814.1"/>
    <property type="molecule type" value="Genomic_DNA"/>
</dbReference>
<sequence>MRLQLALAVSCVAASAAVESSRSYVQPTDTLLSPRDALLLPYVTREEHVNPVLRRQEATGSGSSKLKLSLGEVSNSTDWDKETNKACVKALEPLPRSTNPSGNCLCYNLPSLDTNSGVFRCEIRVYRISEPREGFIGVSPSNINVGVQYHGASVSPVGVDEFMSMGQSDTQRLATSKLARRDATREPQLLQMYMFVGQIDKTLMTDKLSMAQLEAIVMPTFTLTAQNTNGGPVSTNLSLNEAAFVNGVFSKQVILSDFASAQAAVDDKLAAVRNGTVAFVLPGIQIMVFPVGAIITGVWLLLGLVAYGFGTYERSMYAKAYKKRQAAPSRSMGRTF</sequence>
<feature type="chain" id="PRO_5034038592" description="Protein BIG1" evidence="2">
    <location>
        <begin position="18"/>
        <end position="336"/>
    </location>
</feature>
<dbReference type="AlphaFoldDB" id="A0A8H4LYG6"/>
<organism evidence="3 4">
    <name type="scientific">Ophiocordyceps sinensis</name>
    <dbReference type="NCBI Taxonomy" id="72228"/>
    <lineage>
        <taxon>Eukaryota</taxon>
        <taxon>Fungi</taxon>
        <taxon>Dikarya</taxon>
        <taxon>Ascomycota</taxon>
        <taxon>Pezizomycotina</taxon>
        <taxon>Sordariomycetes</taxon>
        <taxon>Hypocreomycetidae</taxon>
        <taxon>Hypocreales</taxon>
        <taxon>Ophiocordycipitaceae</taxon>
        <taxon>Ophiocordyceps</taxon>
    </lineage>
</organism>
<accession>A0A8H4LYG6</accession>
<dbReference type="OrthoDB" id="2596908at2759"/>
<name>A0A8H4LYG6_9HYPO</name>
<keyword evidence="1" id="KW-0472">Membrane</keyword>
<comment type="caution">
    <text evidence="3">The sequence shown here is derived from an EMBL/GenBank/DDBJ whole genome shotgun (WGS) entry which is preliminary data.</text>
</comment>
<keyword evidence="1" id="KW-1133">Transmembrane helix</keyword>
<keyword evidence="4" id="KW-1185">Reference proteome</keyword>
<proteinExistence type="predicted"/>
<feature type="transmembrane region" description="Helical" evidence="1">
    <location>
        <begin position="287"/>
        <end position="309"/>
    </location>
</feature>
<evidence type="ECO:0008006" key="5">
    <source>
        <dbReference type="Google" id="ProtNLM"/>
    </source>
</evidence>
<keyword evidence="1" id="KW-0812">Transmembrane</keyword>
<reference evidence="3 4" key="1">
    <citation type="journal article" date="2020" name="Genome Biol. Evol.">
        <title>A new high-quality draft genome assembly of the Chinese cordyceps Ophiocordyceps sinensis.</title>
        <authorList>
            <person name="Shu R."/>
            <person name="Zhang J."/>
            <person name="Meng Q."/>
            <person name="Zhang H."/>
            <person name="Zhou G."/>
            <person name="Li M."/>
            <person name="Wu P."/>
            <person name="Zhao Y."/>
            <person name="Chen C."/>
            <person name="Qin Q."/>
        </authorList>
    </citation>
    <scope>NUCLEOTIDE SEQUENCE [LARGE SCALE GENOMIC DNA]</scope>
    <source>
        <strain evidence="3 4">IOZ07</strain>
    </source>
</reference>
<evidence type="ECO:0000313" key="4">
    <source>
        <dbReference type="Proteomes" id="UP000557566"/>
    </source>
</evidence>
<evidence type="ECO:0000256" key="2">
    <source>
        <dbReference type="SAM" id="SignalP"/>
    </source>
</evidence>
<protein>
    <recommendedName>
        <fullName evidence="5">Protein BIG1</fullName>
    </recommendedName>
</protein>
<dbReference type="Proteomes" id="UP000557566">
    <property type="component" value="Unassembled WGS sequence"/>
</dbReference>
<evidence type="ECO:0000313" key="3">
    <source>
        <dbReference type="EMBL" id="KAF4507814.1"/>
    </source>
</evidence>
<feature type="signal peptide" evidence="2">
    <location>
        <begin position="1"/>
        <end position="17"/>
    </location>
</feature>
<keyword evidence="2" id="KW-0732">Signal</keyword>